<comment type="caution">
    <text evidence="7">The sequence shown here is derived from an EMBL/GenBank/DDBJ whole genome shotgun (WGS) entry which is preliminary data.</text>
</comment>
<dbReference type="EC" id="3.1.-.-" evidence="5"/>
<dbReference type="InterPro" id="IPR037027">
    <property type="entry name" value="YqgF/RNaseH-like_dom_sf"/>
</dbReference>
<reference evidence="7 8" key="1">
    <citation type="journal article" date="2018" name="Int. J. Syst. Evol. Microbiol.">
        <title>Parvibium lacunae gen. nov., sp. nov., a new member of the family Alcaligenaceae isolated from a freshwater pond.</title>
        <authorList>
            <person name="Chen W.M."/>
            <person name="Xie P.B."/>
            <person name="Hsu M.Y."/>
            <person name="Sheu S.Y."/>
        </authorList>
    </citation>
    <scope>NUCLEOTIDE SEQUENCE [LARGE SCALE GENOMIC DNA]</scope>
    <source>
        <strain evidence="7 8">KMB9</strain>
    </source>
</reference>
<keyword evidence="4 5" id="KW-0378">Hydrolase</keyword>
<dbReference type="HAMAP" id="MF_00651">
    <property type="entry name" value="Nuclease_YqgF"/>
    <property type="match status" value="1"/>
</dbReference>
<comment type="function">
    <text evidence="5">Could be a nuclease involved in processing of the 5'-end of pre-16S rRNA.</text>
</comment>
<evidence type="ECO:0000256" key="4">
    <source>
        <dbReference type="ARBA" id="ARBA00022801"/>
    </source>
</evidence>
<dbReference type="InterPro" id="IPR005227">
    <property type="entry name" value="YqgF"/>
</dbReference>
<dbReference type="InterPro" id="IPR012337">
    <property type="entry name" value="RNaseH-like_sf"/>
</dbReference>
<sequence length="147" mass="16069">MAIGDVAIPASSERAAPVAQTYLAFDFGTARIGVAVGNSLTHSAQPLEIIATEANQVRFARIEALLREWQPNHLIVGRPLYPDGTAHEMTARADKFARQLSGRFGLPVSCVDERYSSVCADTTAKHVDAHAACLLLEQFFHEKRHLT</sequence>
<dbReference type="Proteomes" id="UP000252357">
    <property type="component" value="Unassembled WGS sequence"/>
</dbReference>
<name>A0A368L4X4_9BURK</name>
<evidence type="ECO:0000256" key="1">
    <source>
        <dbReference type="ARBA" id="ARBA00022490"/>
    </source>
</evidence>
<comment type="similarity">
    <text evidence="5">Belongs to the YqgF HJR family.</text>
</comment>
<proteinExistence type="inferred from homology"/>
<dbReference type="GO" id="GO:0004518">
    <property type="term" value="F:nuclease activity"/>
    <property type="evidence" value="ECO:0007669"/>
    <property type="project" value="UniProtKB-KW"/>
</dbReference>
<dbReference type="OrthoDB" id="9796140at2"/>
<dbReference type="GO" id="GO:0016788">
    <property type="term" value="F:hydrolase activity, acting on ester bonds"/>
    <property type="evidence" value="ECO:0007669"/>
    <property type="project" value="UniProtKB-UniRule"/>
</dbReference>
<dbReference type="GO" id="GO:0000967">
    <property type="term" value="P:rRNA 5'-end processing"/>
    <property type="evidence" value="ECO:0007669"/>
    <property type="project" value="UniProtKB-UniRule"/>
</dbReference>
<accession>A0A368L4X4</accession>
<dbReference type="NCBIfam" id="TIGR00250">
    <property type="entry name" value="RNAse_H_YqgF"/>
    <property type="match status" value="1"/>
</dbReference>
<dbReference type="SMART" id="SM00732">
    <property type="entry name" value="YqgFc"/>
    <property type="match status" value="1"/>
</dbReference>
<dbReference type="Gene3D" id="3.30.420.140">
    <property type="entry name" value="YqgF/RNase H-like domain"/>
    <property type="match status" value="1"/>
</dbReference>
<evidence type="ECO:0000256" key="5">
    <source>
        <dbReference type="HAMAP-Rule" id="MF_00651"/>
    </source>
</evidence>
<keyword evidence="3 5" id="KW-0540">Nuclease</keyword>
<evidence type="ECO:0000256" key="2">
    <source>
        <dbReference type="ARBA" id="ARBA00022517"/>
    </source>
</evidence>
<dbReference type="EMBL" id="QPGB01000002">
    <property type="protein sequence ID" value="RCS58523.1"/>
    <property type="molecule type" value="Genomic_DNA"/>
</dbReference>
<dbReference type="RefSeq" id="WP_114402607.1">
    <property type="nucleotide sequence ID" value="NZ_QPGB01000002.1"/>
</dbReference>
<dbReference type="CDD" id="cd16964">
    <property type="entry name" value="YqgF"/>
    <property type="match status" value="1"/>
</dbReference>
<evidence type="ECO:0000259" key="6">
    <source>
        <dbReference type="SMART" id="SM00732"/>
    </source>
</evidence>
<evidence type="ECO:0000313" key="7">
    <source>
        <dbReference type="EMBL" id="RCS58523.1"/>
    </source>
</evidence>
<keyword evidence="2 5" id="KW-0690">Ribosome biogenesis</keyword>
<evidence type="ECO:0000256" key="3">
    <source>
        <dbReference type="ARBA" id="ARBA00022722"/>
    </source>
</evidence>
<comment type="subcellular location">
    <subcellularLocation>
        <location evidence="5">Cytoplasm</location>
    </subcellularLocation>
</comment>
<keyword evidence="8" id="KW-1185">Reference proteome</keyword>
<dbReference type="PANTHER" id="PTHR33317">
    <property type="entry name" value="POLYNUCLEOTIDYL TRANSFERASE, RIBONUCLEASE H-LIKE SUPERFAMILY PROTEIN"/>
    <property type="match status" value="1"/>
</dbReference>
<keyword evidence="1 5" id="KW-0963">Cytoplasm</keyword>
<dbReference type="GO" id="GO:0005829">
    <property type="term" value="C:cytosol"/>
    <property type="evidence" value="ECO:0007669"/>
    <property type="project" value="TreeGrafter"/>
</dbReference>
<organism evidence="7 8">
    <name type="scientific">Parvibium lacunae</name>
    <dbReference type="NCBI Taxonomy" id="1888893"/>
    <lineage>
        <taxon>Bacteria</taxon>
        <taxon>Pseudomonadati</taxon>
        <taxon>Pseudomonadota</taxon>
        <taxon>Betaproteobacteria</taxon>
        <taxon>Burkholderiales</taxon>
        <taxon>Alcaligenaceae</taxon>
        <taxon>Parvibium</taxon>
    </lineage>
</organism>
<dbReference type="Pfam" id="PF03652">
    <property type="entry name" value="RuvX"/>
    <property type="match status" value="1"/>
</dbReference>
<dbReference type="AlphaFoldDB" id="A0A368L4X4"/>
<dbReference type="PANTHER" id="PTHR33317:SF4">
    <property type="entry name" value="POLYNUCLEOTIDYL TRANSFERASE, RIBONUCLEASE H-LIKE SUPERFAMILY PROTEIN"/>
    <property type="match status" value="1"/>
</dbReference>
<feature type="domain" description="YqgF/RNase H-like" evidence="6">
    <location>
        <begin position="20"/>
        <end position="120"/>
    </location>
</feature>
<protein>
    <recommendedName>
        <fullName evidence="5">Putative pre-16S rRNA nuclease</fullName>
        <ecNumber evidence="5">3.1.-.-</ecNumber>
    </recommendedName>
</protein>
<gene>
    <name evidence="7" type="ORF">DU000_06870</name>
</gene>
<dbReference type="InterPro" id="IPR006641">
    <property type="entry name" value="YqgF/RNaseH-like_dom"/>
</dbReference>
<evidence type="ECO:0000313" key="8">
    <source>
        <dbReference type="Proteomes" id="UP000252357"/>
    </source>
</evidence>
<dbReference type="SUPFAM" id="SSF53098">
    <property type="entry name" value="Ribonuclease H-like"/>
    <property type="match status" value="1"/>
</dbReference>